<evidence type="ECO:0000313" key="3">
    <source>
        <dbReference type="Proteomes" id="UP000634476"/>
    </source>
</evidence>
<dbReference type="EMBL" id="BOOK01000024">
    <property type="protein sequence ID" value="GII01530.1"/>
    <property type="molecule type" value="Genomic_DNA"/>
</dbReference>
<keyword evidence="3" id="KW-1185">Reference proteome</keyword>
<evidence type="ECO:0000313" key="2">
    <source>
        <dbReference type="EMBL" id="GII01530.1"/>
    </source>
</evidence>
<reference evidence="2" key="1">
    <citation type="submission" date="2021-01" db="EMBL/GenBank/DDBJ databases">
        <title>Whole genome shotgun sequence of Planobispora takensis NBRC 109077.</title>
        <authorList>
            <person name="Komaki H."/>
            <person name="Tamura T."/>
        </authorList>
    </citation>
    <scope>NUCLEOTIDE SEQUENCE</scope>
    <source>
        <strain evidence="2">NBRC 109077</strain>
    </source>
</reference>
<accession>A0A8J3T036</accession>
<organism evidence="2 3">
    <name type="scientific">Planobispora takensis</name>
    <dbReference type="NCBI Taxonomy" id="1367882"/>
    <lineage>
        <taxon>Bacteria</taxon>
        <taxon>Bacillati</taxon>
        <taxon>Actinomycetota</taxon>
        <taxon>Actinomycetes</taxon>
        <taxon>Streptosporangiales</taxon>
        <taxon>Streptosporangiaceae</taxon>
        <taxon>Planobispora</taxon>
    </lineage>
</organism>
<evidence type="ECO:0000259" key="1">
    <source>
        <dbReference type="Pfam" id="PF13349"/>
    </source>
</evidence>
<name>A0A8J3T036_9ACTN</name>
<feature type="domain" description="DUF4097" evidence="1">
    <location>
        <begin position="20"/>
        <end position="258"/>
    </location>
</feature>
<gene>
    <name evidence="2" type="ORF">Pta02_35380</name>
</gene>
<sequence>MPTFPTPGPITFSAHFAGGSLRITASDREDTTVDIRPADPSDLDHARSVRVEHDAGTVSVKAPDLRSLRRIPAVDVVVALPSGSHVRADTVSADVSAAGPLCDVEISTASGDVTLEHAAGLRVRTTSGDVRCDVTEGPASVKTTSGAVRLGAVAGPAGLTTVSGEAEIGEAGGDVTAKSASGRIRVHRIAGGQVSVNTASGDVSVGVASGTATWLDVSSLSGKINSELTPFGQDDQPTEDENTVELGIRTVSGDISITRSEGTR</sequence>
<comment type="caution">
    <text evidence="2">The sequence shown here is derived from an EMBL/GenBank/DDBJ whole genome shotgun (WGS) entry which is preliminary data.</text>
</comment>
<dbReference type="RefSeq" id="WP_203875897.1">
    <property type="nucleotide sequence ID" value="NZ_BOOK01000024.1"/>
</dbReference>
<dbReference type="AlphaFoldDB" id="A0A8J3T036"/>
<protein>
    <recommendedName>
        <fullName evidence="1">DUF4097 domain-containing protein</fullName>
    </recommendedName>
</protein>
<dbReference type="InterPro" id="IPR025164">
    <property type="entry name" value="Toastrack_DUF4097"/>
</dbReference>
<dbReference type="Proteomes" id="UP000634476">
    <property type="component" value="Unassembled WGS sequence"/>
</dbReference>
<dbReference type="Pfam" id="PF13349">
    <property type="entry name" value="DUF4097"/>
    <property type="match status" value="1"/>
</dbReference>
<proteinExistence type="predicted"/>